<reference evidence="1 2" key="1">
    <citation type="journal article" date="2015" name="Stand. Genomic Sci.">
        <title>Genomic Encyclopedia of Bacterial and Archaeal Type Strains, Phase III: the genomes of soil and plant-associated and newly described type strains.</title>
        <authorList>
            <person name="Whitman W.B."/>
            <person name="Woyke T."/>
            <person name="Klenk H.P."/>
            <person name="Zhou Y."/>
            <person name="Lilburn T.G."/>
            <person name="Beck B.J."/>
            <person name="De Vos P."/>
            <person name="Vandamme P."/>
            <person name="Eisen J.A."/>
            <person name="Garrity G."/>
            <person name="Hugenholtz P."/>
            <person name="Kyrpides N.C."/>
        </authorList>
    </citation>
    <scope>NUCLEOTIDE SEQUENCE [LARGE SCALE GENOMIC DNA]</scope>
    <source>
        <strain evidence="1 2">VKM Ac-2540</strain>
    </source>
</reference>
<comment type="caution">
    <text evidence="1">The sequence shown here is derived from an EMBL/GenBank/DDBJ whole genome shotgun (WGS) entry which is preliminary data.</text>
</comment>
<keyword evidence="2" id="KW-1185">Reference proteome</keyword>
<dbReference type="OrthoDB" id="9851347at2"/>
<gene>
    <name evidence="1" type="ORF">EV645_1226</name>
</gene>
<sequence>MSQVAGSGATNEPQHRLIANHVQAFATLAELRAVSTSIVRVIAGEQISGAVSGFPATITKLTVAKVIWGKVVGSEIELRQLGVVGQLGNTSAIVESGREYLVFLVPSTGADDAAPSRYLVAGDAGLYELQGAEYVLRGGDLPPEGRNTLPATLVAATADVQVTS</sequence>
<name>A0A4Q7X7G7_9ACTN</name>
<proteinExistence type="predicted"/>
<dbReference type="Proteomes" id="UP000292027">
    <property type="component" value="Unassembled WGS sequence"/>
</dbReference>
<accession>A0A4Q7X7G7</accession>
<evidence type="ECO:0000313" key="1">
    <source>
        <dbReference type="EMBL" id="RZU19022.1"/>
    </source>
</evidence>
<organism evidence="1 2">
    <name type="scientific">Kribbella rubisoli</name>
    <dbReference type="NCBI Taxonomy" id="3075929"/>
    <lineage>
        <taxon>Bacteria</taxon>
        <taxon>Bacillati</taxon>
        <taxon>Actinomycetota</taxon>
        <taxon>Actinomycetes</taxon>
        <taxon>Propionibacteriales</taxon>
        <taxon>Kribbellaceae</taxon>
        <taxon>Kribbella</taxon>
    </lineage>
</organism>
<protein>
    <submittedName>
        <fullName evidence="1">Uncharacterized protein</fullName>
    </submittedName>
</protein>
<dbReference type="RefSeq" id="WP_130440572.1">
    <property type="nucleotide sequence ID" value="NZ_SHKR01000011.1"/>
</dbReference>
<evidence type="ECO:0000313" key="2">
    <source>
        <dbReference type="Proteomes" id="UP000292027"/>
    </source>
</evidence>
<dbReference type="AlphaFoldDB" id="A0A4Q7X7G7"/>
<dbReference type="EMBL" id="SHKR01000011">
    <property type="protein sequence ID" value="RZU19022.1"/>
    <property type="molecule type" value="Genomic_DNA"/>
</dbReference>